<dbReference type="Proteomes" id="UP000547976">
    <property type="component" value="Unassembled WGS sequence"/>
</dbReference>
<name>A0A8H5QH71_GIBSU</name>
<evidence type="ECO:0000313" key="2">
    <source>
        <dbReference type="EMBL" id="KAF5613731.1"/>
    </source>
</evidence>
<feature type="region of interest" description="Disordered" evidence="1">
    <location>
        <begin position="1"/>
        <end position="36"/>
    </location>
</feature>
<evidence type="ECO:0000256" key="1">
    <source>
        <dbReference type="SAM" id="MobiDB-lite"/>
    </source>
</evidence>
<sequence length="76" mass="8445">MDPNKNRTQMVYDELGQNGPLSRFGKDDEKQGGSTQDVTAVLPSERLVSLIQDPHHHSVTVFLEKQAFDSYPTGGE</sequence>
<comment type="caution">
    <text evidence="2">The sequence shown here is derived from an EMBL/GenBank/DDBJ whole genome shotgun (WGS) entry which is preliminary data.</text>
</comment>
<keyword evidence="3" id="KW-1185">Reference proteome</keyword>
<protein>
    <submittedName>
        <fullName evidence="2">Uncharacterized protein</fullName>
    </submittedName>
</protein>
<dbReference type="EMBL" id="JAAOAV010000002">
    <property type="protein sequence ID" value="KAF5613731.1"/>
    <property type="molecule type" value="Genomic_DNA"/>
</dbReference>
<proteinExistence type="predicted"/>
<accession>A0A8H5QH71</accession>
<dbReference type="RefSeq" id="XP_036543866.1">
    <property type="nucleotide sequence ID" value="XM_036681309.1"/>
</dbReference>
<dbReference type="GeneID" id="59316027"/>
<gene>
    <name evidence="2" type="ORF">FSUBG_343</name>
</gene>
<dbReference type="AlphaFoldDB" id="A0A8H5QH71"/>
<evidence type="ECO:0000313" key="3">
    <source>
        <dbReference type="Proteomes" id="UP000547976"/>
    </source>
</evidence>
<reference evidence="2 3" key="1">
    <citation type="submission" date="2020-05" db="EMBL/GenBank/DDBJ databases">
        <title>Identification and distribution of gene clusters putatively required for synthesis of sphingolipid metabolism inhibitors in phylogenetically diverse species of the filamentous fungus Fusarium.</title>
        <authorList>
            <person name="Kim H.-S."/>
            <person name="Busman M."/>
            <person name="Brown D.W."/>
            <person name="Divon H."/>
            <person name="Uhlig S."/>
            <person name="Proctor R.H."/>
        </authorList>
    </citation>
    <scope>NUCLEOTIDE SEQUENCE [LARGE SCALE GENOMIC DNA]</scope>
    <source>
        <strain evidence="2 3">NRRL 66333</strain>
    </source>
</reference>
<organism evidence="2 3">
    <name type="scientific">Gibberella subglutinans</name>
    <name type="common">Fusarium subglutinans</name>
    <dbReference type="NCBI Taxonomy" id="42677"/>
    <lineage>
        <taxon>Eukaryota</taxon>
        <taxon>Fungi</taxon>
        <taxon>Dikarya</taxon>
        <taxon>Ascomycota</taxon>
        <taxon>Pezizomycotina</taxon>
        <taxon>Sordariomycetes</taxon>
        <taxon>Hypocreomycetidae</taxon>
        <taxon>Hypocreales</taxon>
        <taxon>Nectriaceae</taxon>
        <taxon>Fusarium</taxon>
        <taxon>Fusarium fujikuroi species complex</taxon>
    </lineage>
</organism>